<dbReference type="Pfam" id="PF13516">
    <property type="entry name" value="LRR_6"/>
    <property type="match status" value="1"/>
</dbReference>
<dbReference type="GO" id="GO:0048471">
    <property type="term" value="C:perinuclear region of cytoplasm"/>
    <property type="evidence" value="ECO:0007669"/>
    <property type="project" value="TreeGrafter"/>
</dbReference>
<dbReference type="PANTHER" id="PTHR24113:SF12">
    <property type="entry name" value="RAN GTPASE-ACTIVATING PROTEIN 1"/>
    <property type="match status" value="1"/>
</dbReference>
<keyword evidence="3" id="KW-0677">Repeat</keyword>
<dbReference type="Proteomes" id="UP000030764">
    <property type="component" value="Unassembled WGS sequence"/>
</dbReference>
<keyword evidence="6" id="KW-1185">Reference proteome</keyword>
<accession>A0A085MER0</accession>
<dbReference type="SMART" id="SM00368">
    <property type="entry name" value="LRR_RI"/>
    <property type="match status" value="8"/>
</dbReference>
<name>A0A085MER0_9BILA</name>
<dbReference type="GO" id="GO:0006913">
    <property type="term" value="P:nucleocytoplasmic transport"/>
    <property type="evidence" value="ECO:0007669"/>
    <property type="project" value="TreeGrafter"/>
</dbReference>
<evidence type="ECO:0008006" key="7">
    <source>
        <dbReference type="Google" id="ProtNLM"/>
    </source>
</evidence>
<feature type="region of interest" description="Disordered" evidence="4">
    <location>
        <begin position="414"/>
        <end position="445"/>
    </location>
</feature>
<keyword evidence="1" id="KW-0343">GTPase activation</keyword>
<dbReference type="AlphaFoldDB" id="A0A085MER0"/>
<keyword evidence="2" id="KW-0433">Leucine-rich repeat</keyword>
<dbReference type="EMBL" id="KL363198">
    <property type="protein sequence ID" value="KFD55706.1"/>
    <property type="molecule type" value="Genomic_DNA"/>
</dbReference>
<evidence type="ECO:0000313" key="6">
    <source>
        <dbReference type="Proteomes" id="UP000030764"/>
    </source>
</evidence>
<gene>
    <name evidence="5" type="ORF">M513_03454</name>
</gene>
<proteinExistence type="predicted"/>
<evidence type="ECO:0000256" key="2">
    <source>
        <dbReference type="ARBA" id="ARBA00022614"/>
    </source>
</evidence>
<dbReference type="PANTHER" id="PTHR24113">
    <property type="entry name" value="RAN GTPASE-ACTIVATING PROTEIN 1"/>
    <property type="match status" value="1"/>
</dbReference>
<dbReference type="Gene3D" id="3.80.10.10">
    <property type="entry name" value="Ribonuclease Inhibitor"/>
    <property type="match status" value="1"/>
</dbReference>
<sequence>MAMDVRDSALTSDLEKLSLTSDTDAAVSYDGCKRFLDNDSDVQDMVDKIKESDKCETIVLRGNSFGPVAAQLLGAVLSKKKDLKKAILSDIFTKRGLDQLPAALNYFMSGLSASDCRLRVLDLSDNAFGPVGAKEVGQFLSSPSAVQLEEILLTNNGLGSGGGKIIAASLKELLSNAKQADLQPRLRRFIAGRNRLENGGATALAEVFAEFGSLEEICMPQNGITKEGIASLAEAFSKNPNLRVIDLCDNTFSHYGSEKMAEALLQLGKLEVLNFDDCLLTNDGATAICKALRDGCSCLKEVHIGGNELTGDVCLSILPYFEQKSNLQLLYLNGNRFGLKAIDEISARAEKLGISLGSFSEDEGTSSIISSCTEGEVEEESSHEEVDVQIELDGSTEKVEATAKTVSVPSEEYSGLCAGESPVETKGSEEEEEVDEEEENEEAKNQEEEFKILEFLVNVCYLPAKAIQQMQETPELLGISKKLLKTMGRQDLARIAFSLGSLSSVDVLENLKNDIWEVFNECLRIGFDKVGKNCSFCSWLIHSFCSIKHSDTMPPEGARGAFEMLERAIKETHFTESDSALFAYYIRSNPALMKKDYIMSFLNAAEKLSGTNDAQIKQ</sequence>
<dbReference type="CDD" id="cd00116">
    <property type="entry name" value="LRR_RI"/>
    <property type="match status" value="1"/>
</dbReference>
<dbReference type="GO" id="GO:0031267">
    <property type="term" value="F:small GTPase binding"/>
    <property type="evidence" value="ECO:0007669"/>
    <property type="project" value="TreeGrafter"/>
</dbReference>
<evidence type="ECO:0000256" key="4">
    <source>
        <dbReference type="SAM" id="MobiDB-lite"/>
    </source>
</evidence>
<dbReference type="InterPro" id="IPR001611">
    <property type="entry name" value="Leu-rich_rpt"/>
</dbReference>
<feature type="compositionally biased region" description="Acidic residues" evidence="4">
    <location>
        <begin position="429"/>
        <end position="441"/>
    </location>
</feature>
<evidence type="ECO:0000256" key="1">
    <source>
        <dbReference type="ARBA" id="ARBA00022468"/>
    </source>
</evidence>
<reference evidence="5 6" key="1">
    <citation type="journal article" date="2014" name="Nat. Genet.">
        <title>Genome and transcriptome of the porcine whipworm Trichuris suis.</title>
        <authorList>
            <person name="Jex A.R."/>
            <person name="Nejsum P."/>
            <person name="Schwarz E.M."/>
            <person name="Hu L."/>
            <person name="Young N.D."/>
            <person name="Hall R.S."/>
            <person name="Korhonen P.K."/>
            <person name="Liao S."/>
            <person name="Thamsborg S."/>
            <person name="Xia J."/>
            <person name="Xu P."/>
            <person name="Wang S."/>
            <person name="Scheerlinck J.P."/>
            <person name="Hofmann A."/>
            <person name="Sternberg P.W."/>
            <person name="Wang J."/>
            <person name="Gasser R.B."/>
        </authorList>
    </citation>
    <scope>NUCLEOTIDE SEQUENCE [LARGE SCALE GENOMIC DNA]</scope>
    <source>
        <strain evidence="5">DCEP-RM93M</strain>
    </source>
</reference>
<evidence type="ECO:0000313" key="5">
    <source>
        <dbReference type="EMBL" id="KFD55706.1"/>
    </source>
</evidence>
<dbReference type="SUPFAM" id="SSF52047">
    <property type="entry name" value="RNI-like"/>
    <property type="match status" value="1"/>
</dbReference>
<dbReference type="InterPro" id="IPR027038">
    <property type="entry name" value="RanGap"/>
</dbReference>
<evidence type="ECO:0000256" key="3">
    <source>
        <dbReference type="ARBA" id="ARBA00022737"/>
    </source>
</evidence>
<dbReference type="InterPro" id="IPR032675">
    <property type="entry name" value="LRR_dom_sf"/>
</dbReference>
<dbReference type="GO" id="GO:0005829">
    <property type="term" value="C:cytosol"/>
    <property type="evidence" value="ECO:0007669"/>
    <property type="project" value="TreeGrafter"/>
</dbReference>
<dbReference type="GO" id="GO:0005634">
    <property type="term" value="C:nucleus"/>
    <property type="evidence" value="ECO:0007669"/>
    <property type="project" value="TreeGrafter"/>
</dbReference>
<organism evidence="5 6">
    <name type="scientific">Trichuris suis</name>
    <name type="common">pig whipworm</name>
    <dbReference type="NCBI Taxonomy" id="68888"/>
    <lineage>
        <taxon>Eukaryota</taxon>
        <taxon>Metazoa</taxon>
        <taxon>Ecdysozoa</taxon>
        <taxon>Nematoda</taxon>
        <taxon>Enoplea</taxon>
        <taxon>Dorylaimia</taxon>
        <taxon>Trichinellida</taxon>
        <taxon>Trichuridae</taxon>
        <taxon>Trichuris</taxon>
    </lineage>
</organism>
<protein>
    <recommendedName>
        <fullName evidence="7">Ran-GTPase activating protein 1 C-terminal domain-containing protein</fullName>
    </recommendedName>
</protein>
<dbReference type="GO" id="GO:0005096">
    <property type="term" value="F:GTPase activator activity"/>
    <property type="evidence" value="ECO:0007669"/>
    <property type="project" value="UniProtKB-KW"/>
</dbReference>